<dbReference type="InterPro" id="IPR007362">
    <property type="entry name" value="DUF429"/>
</dbReference>
<dbReference type="Proteomes" id="UP000291189">
    <property type="component" value="Unassembled WGS sequence"/>
</dbReference>
<dbReference type="Gene3D" id="1.10.287.860">
    <property type="entry name" value="Nucleotidyltransferase"/>
    <property type="match status" value="1"/>
</dbReference>
<protein>
    <submittedName>
        <fullName evidence="2">DUF429 domain-containing protein</fullName>
    </submittedName>
</protein>
<reference evidence="2 3" key="1">
    <citation type="submission" date="2019-01" db="EMBL/GenBank/DDBJ databases">
        <title>Nocardioides guangzhouensis sp. nov., an actinobacterium isolated from soil.</title>
        <authorList>
            <person name="Fu Y."/>
            <person name="Cai Y."/>
            <person name="Lin Z."/>
            <person name="Chen P."/>
        </authorList>
    </citation>
    <scope>NUCLEOTIDE SEQUENCE [LARGE SCALE GENOMIC DNA]</scope>
    <source>
        <strain evidence="2 3">NBRC 105384</strain>
    </source>
</reference>
<dbReference type="CDD" id="cd05399">
    <property type="entry name" value="NT_Rel-Spo_like"/>
    <property type="match status" value="1"/>
</dbReference>
<dbReference type="Gene3D" id="3.30.460.10">
    <property type="entry name" value="Beta Polymerase, domain 2"/>
    <property type="match status" value="1"/>
</dbReference>
<dbReference type="OrthoDB" id="9801824at2"/>
<proteinExistence type="predicted"/>
<dbReference type="Pfam" id="PF04607">
    <property type="entry name" value="RelA_SpoT"/>
    <property type="match status" value="1"/>
</dbReference>
<dbReference type="PANTHER" id="PTHR41773:SF1">
    <property type="entry name" value="RELA_SPOT DOMAIN-CONTAINING PROTEIN"/>
    <property type="match status" value="1"/>
</dbReference>
<evidence type="ECO:0000313" key="3">
    <source>
        <dbReference type="Proteomes" id="UP000291189"/>
    </source>
</evidence>
<evidence type="ECO:0000313" key="2">
    <source>
        <dbReference type="EMBL" id="RYU10180.1"/>
    </source>
</evidence>
<dbReference type="InterPro" id="IPR007685">
    <property type="entry name" value="RelA_SpoT"/>
</dbReference>
<dbReference type="SMART" id="SM00954">
    <property type="entry name" value="RelA_SpoT"/>
    <property type="match status" value="1"/>
</dbReference>
<dbReference type="InterPro" id="IPR043519">
    <property type="entry name" value="NT_sf"/>
</dbReference>
<accession>A0A4Q5IVT9</accession>
<dbReference type="PANTHER" id="PTHR41773">
    <property type="entry name" value="GTP PYROPHOSPHATASE-RELATED"/>
    <property type="match status" value="1"/>
</dbReference>
<comment type="caution">
    <text evidence="2">The sequence shown here is derived from an EMBL/GenBank/DDBJ whole genome shotgun (WGS) entry which is preliminary data.</text>
</comment>
<sequence>MHFVGLDLAWGTRQPTGVAVLDDDGRLLTIGAVRSDEEILAALGEHVAGPCVVGIDAPLVVTNPTGNRPCEAALNRDFARFDAGAHPANTGKPEFSDVPRGARIAEHLGLDLDPTLPFTTTDRRAIEVYPHAATVALFRLGRTLKYKNKPGRTLPQLRSALLDLMHRLEGLADAPAPLRLTQHDAWRDLVSMVERAERKSDLRRVEDQVDAVVCAYVALFAVRRPELTTTYGDADTGAIVTPTLPPGHKPSPRAPRADPVQRAVQAYAALQPALQEATEGYVDLVTRLLDDAGINYLSVDGRTKSIASFAAKADRVLDGKPVYPEPLEQITDQIGVRVITYLHPDVTAVADLLADQLRVLDDRDMGQETASEGRWGYASRHLLVTVPPDAGPEDFAAPLLGRTAQVQVRTALQHAWAEFEHDIRYKGTVPEEHAPDLDRRFTLAAGLLELADHEFTTIRNLLQSSMTASTAELPSAEAPAAEETVDPRISGQDLAAFLAGQYADAGWSRTDHYAWISGLLLELGITSLDELAGLLSTVEHGAIDTRMGYKYPAGAVRRLDDALLAVFGDRFIALHGNAHRQELLRARLQKMTTTPEPTGPAEPTGTD</sequence>
<dbReference type="AlphaFoldDB" id="A0A4Q5IVT9"/>
<organism evidence="2 3">
    <name type="scientific">Nocardioides iriomotensis</name>
    <dbReference type="NCBI Taxonomy" id="715784"/>
    <lineage>
        <taxon>Bacteria</taxon>
        <taxon>Bacillati</taxon>
        <taxon>Actinomycetota</taxon>
        <taxon>Actinomycetes</taxon>
        <taxon>Propionibacteriales</taxon>
        <taxon>Nocardioidaceae</taxon>
        <taxon>Nocardioides</taxon>
    </lineage>
</organism>
<dbReference type="GO" id="GO:0015969">
    <property type="term" value="P:guanosine tetraphosphate metabolic process"/>
    <property type="evidence" value="ECO:0007669"/>
    <property type="project" value="InterPro"/>
</dbReference>
<dbReference type="EMBL" id="SDPU01000032">
    <property type="protein sequence ID" value="RYU10180.1"/>
    <property type="molecule type" value="Genomic_DNA"/>
</dbReference>
<keyword evidence="3" id="KW-1185">Reference proteome</keyword>
<name>A0A4Q5IVT9_9ACTN</name>
<evidence type="ECO:0000259" key="1">
    <source>
        <dbReference type="SMART" id="SM00954"/>
    </source>
</evidence>
<feature type="domain" description="RelA/SpoT" evidence="1">
    <location>
        <begin position="301"/>
        <end position="431"/>
    </location>
</feature>
<dbReference type="Pfam" id="PF04250">
    <property type="entry name" value="DUF429"/>
    <property type="match status" value="1"/>
</dbReference>
<dbReference type="RefSeq" id="WP_129988618.1">
    <property type="nucleotide sequence ID" value="NZ_SDPU01000032.1"/>
</dbReference>
<dbReference type="SUPFAM" id="SSF81301">
    <property type="entry name" value="Nucleotidyltransferase"/>
    <property type="match status" value="1"/>
</dbReference>
<gene>
    <name evidence="2" type="ORF">ETU37_17365</name>
</gene>